<evidence type="ECO:0000256" key="1">
    <source>
        <dbReference type="ARBA" id="ARBA00022679"/>
    </source>
</evidence>
<dbReference type="SUPFAM" id="SSF89796">
    <property type="entry name" value="CoA-transferase family III (CaiB/BaiF)"/>
    <property type="match status" value="1"/>
</dbReference>
<dbReference type="RefSeq" id="WP_098503969.1">
    <property type="nucleotide sequence ID" value="NZ_PDJQ01000001.1"/>
</dbReference>
<dbReference type="Gene3D" id="3.40.50.10540">
    <property type="entry name" value="Crotonobetainyl-coa:carnitine coa-transferase, domain 1"/>
    <property type="match status" value="1"/>
</dbReference>
<dbReference type="GO" id="GO:0008410">
    <property type="term" value="F:CoA-transferase activity"/>
    <property type="evidence" value="ECO:0007669"/>
    <property type="project" value="TreeGrafter"/>
</dbReference>
<reference evidence="2 3" key="1">
    <citation type="submission" date="2017-09" db="EMBL/GenBank/DDBJ databases">
        <title>Sequencing the genomes of two abundant thermophiles in Great Basin hot springs: Thermocrinis jamiesonii and novel Chloroflexi Thermoflexus hugenholtzii.</title>
        <authorList>
            <person name="Hedlund B."/>
        </authorList>
    </citation>
    <scope>NUCLEOTIDE SEQUENCE [LARGE SCALE GENOMIC DNA]</scope>
    <source>
        <strain evidence="2 3">G233</strain>
    </source>
</reference>
<dbReference type="PANTHER" id="PTHR48207">
    <property type="entry name" value="SUCCINATE--HYDROXYMETHYLGLUTARATE COA-TRANSFERASE"/>
    <property type="match status" value="1"/>
</dbReference>
<dbReference type="Proteomes" id="UP000223071">
    <property type="component" value="Unassembled WGS sequence"/>
</dbReference>
<dbReference type="InterPro" id="IPR023606">
    <property type="entry name" value="CoA-Trfase_III_dom_1_sf"/>
</dbReference>
<keyword evidence="1 2" id="KW-0808">Transferase</keyword>
<dbReference type="PANTHER" id="PTHR48207:SF3">
    <property type="entry name" value="SUCCINATE--HYDROXYMETHYLGLUTARATE COA-TRANSFERASE"/>
    <property type="match status" value="1"/>
</dbReference>
<dbReference type="AlphaFoldDB" id="A0A2A9HHH6"/>
<dbReference type="Gene3D" id="3.30.1540.10">
    <property type="entry name" value="formyl-coa transferase, domain 3"/>
    <property type="match status" value="1"/>
</dbReference>
<protein>
    <submittedName>
        <fullName evidence="2">Formyl-CoA transferase</fullName>
    </submittedName>
</protein>
<dbReference type="InterPro" id="IPR050483">
    <property type="entry name" value="CoA-transferase_III_domain"/>
</dbReference>
<accession>A0A2A9HHH6</accession>
<proteinExistence type="predicted"/>
<comment type="caution">
    <text evidence="2">The sequence shown here is derived from an EMBL/GenBank/DDBJ whole genome shotgun (WGS) entry which is preliminary data.</text>
</comment>
<dbReference type="EMBL" id="PDJQ01000001">
    <property type="protein sequence ID" value="PFG74592.1"/>
    <property type="molecule type" value="Genomic_DNA"/>
</dbReference>
<gene>
    <name evidence="2" type="ORF">A9A59_1829</name>
</gene>
<dbReference type="Pfam" id="PF02515">
    <property type="entry name" value="CoA_transf_3"/>
    <property type="match status" value="1"/>
</dbReference>
<keyword evidence="3" id="KW-1185">Reference proteome</keyword>
<organism evidence="2 3">
    <name type="scientific">Tepidiforma thermophila (strain KCTC 52669 / CGMCC 1.13589 / G233)</name>
    <dbReference type="NCBI Taxonomy" id="2761530"/>
    <lineage>
        <taxon>Bacteria</taxon>
        <taxon>Bacillati</taxon>
        <taxon>Chloroflexota</taxon>
        <taxon>Tepidiformia</taxon>
        <taxon>Tepidiformales</taxon>
        <taxon>Tepidiformaceae</taxon>
        <taxon>Tepidiforma</taxon>
    </lineage>
</organism>
<evidence type="ECO:0000313" key="3">
    <source>
        <dbReference type="Proteomes" id="UP000223071"/>
    </source>
</evidence>
<dbReference type="InterPro" id="IPR044855">
    <property type="entry name" value="CoA-Trfase_III_dom3_sf"/>
</dbReference>
<dbReference type="InterPro" id="IPR003673">
    <property type="entry name" value="CoA-Trfase_fam_III"/>
</dbReference>
<sequence length="381" mass="41570">MSRPLEGLRVVEFGTFVSAPYCGKLFAGYGAEVIKVEPPGGDIARAHGPFPRGEPNPEASALFLYLNTGKQSVVLDPREPADRERLLRLIATADVLIENYRPADLRALGLDFATLSERNPRLVMVSITPFGQSGPYAEYRGDNLIAFAMGGQMYITGTLEGGPLKNGGYQADYQGGLNAFSAAVLAVLAAERDGVGQHVDISIQRCMAPILEASIPYYCYLGQWSGIRRGNHMASFIGVYPCADGHIGIHLMPRNWKPFLEVIGRPDLGEDPRFATQADRVQHNDELMAELYAWAATETKHDLYRRAGAGRAPIAFVHTMQDLIESPQLTARGFLRRIDHPVAGEAVYPGPPWWMGPADWDAGRAPLLGEHTSVVLESIGA</sequence>
<evidence type="ECO:0000313" key="2">
    <source>
        <dbReference type="EMBL" id="PFG74592.1"/>
    </source>
</evidence>
<name>A0A2A9HHH6_TEPT2</name>